<evidence type="ECO:0000259" key="11">
    <source>
        <dbReference type="Pfam" id="PF07730"/>
    </source>
</evidence>
<organism evidence="12 13">
    <name type="scientific">Streptomyces achromogenes</name>
    <dbReference type="NCBI Taxonomy" id="67255"/>
    <lineage>
        <taxon>Bacteria</taxon>
        <taxon>Bacillati</taxon>
        <taxon>Actinomycetota</taxon>
        <taxon>Actinomycetes</taxon>
        <taxon>Kitasatosporales</taxon>
        <taxon>Streptomycetaceae</taxon>
        <taxon>Streptomyces</taxon>
    </lineage>
</organism>
<evidence type="ECO:0000256" key="6">
    <source>
        <dbReference type="ARBA" id="ARBA00022777"/>
    </source>
</evidence>
<dbReference type="InterPro" id="IPR036890">
    <property type="entry name" value="HATPase_C_sf"/>
</dbReference>
<name>A0ABU0PUF7_STRAH</name>
<dbReference type="InterPro" id="IPR050482">
    <property type="entry name" value="Sensor_HK_TwoCompSys"/>
</dbReference>
<dbReference type="Proteomes" id="UP001243364">
    <property type="component" value="Unassembled WGS sequence"/>
</dbReference>
<feature type="transmembrane region" description="Helical" evidence="9">
    <location>
        <begin position="202"/>
        <end position="220"/>
    </location>
</feature>
<evidence type="ECO:0000313" key="12">
    <source>
        <dbReference type="EMBL" id="MDQ0682029.1"/>
    </source>
</evidence>
<evidence type="ECO:0000256" key="5">
    <source>
        <dbReference type="ARBA" id="ARBA00022741"/>
    </source>
</evidence>
<dbReference type="GO" id="GO:0016301">
    <property type="term" value="F:kinase activity"/>
    <property type="evidence" value="ECO:0007669"/>
    <property type="project" value="UniProtKB-KW"/>
</dbReference>
<keyword evidence="5" id="KW-0547">Nucleotide-binding</keyword>
<evidence type="ECO:0000256" key="4">
    <source>
        <dbReference type="ARBA" id="ARBA00022679"/>
    </source>
</evidence>
<dbReference type="Pfam" id="PF02518">
    <property type="entry name" value="HATPase_c"/>
    <property type="match status" value="1"/>
</dbReference>
<keyword evidence="7" id="KW-0067">ATP-binding</keyword>
<dbReference type="CDD" id="cd16917">
    <property type="entry name" value="HATPase_UhpB-NarQ-NarX-like"/>
    <property type="match status" value="1"/>
</dbReference>
<feature type="transmembrane region" description="Helical" evidence="9">
    <location>
        <begin position="121"/>
        <end position="139"/>
    </location>
</feature>
<dbReference type="EC" id="2.7.13.3" evidence="2"/>
<evidence type="ECO:0000256" key="8">
    <source>
        <dbReference type="ARBA" id="ARBA00023012"/>
    </source>
</evidence>
<keyword evidence="4" id="KW-0808">Transferase</keyword>
<feature type="transmembrane region" description="Helical" evidence="9">
    <location>
        <begin position="145"/>
        <end position="163"/>
    </location>
</feature>
<evidence type="ECO:0000256" key="7">
    <source>
        <dbReference type="ARBA" id="ARBA00022840"/>
    </source>
</evidence>
<feature type="transmembrane region" description="Helical" evidence="9">
    <location>
        <begin position="89"/>
        <end position="109"/>
    </location>
</feature>
<keyword evidence="9" id="KW-1133">Transmembrane helix</keyword>
<keyword evidence="8" id="KW-0902">Two-component regulatory system</keyword>
<dbReference type="PANTHER" id="PTHR24421:SF10">
    <property type="entry name" value="NITRATE_NITRITE SENSOR PROTEIN NARQ"/>
    <property type="match status" value="1"/>
</dbReference>
<evidence type="ECO:0000259" key="10">
    <source>
        <dbReference type="Pfam" id="PF02518"/>
    </source>
</evidence>
<feature type="transmembrane region" description="Helical" evidence="9">
    <location>
        <begin position="170"/>
        <end position="190"/>
    </location>
</feature>
<reference evidence="12 13" key="1">
    <citation type="submission" date="2023-07" db="EMBL/GenBank/DDBJ databases">
        <title>Comparative genomics of wheat-associated soil bacteria to identify genetic determinants of phenazine resistance.</title>
        <authorList>
            <person name="Mouncey N."/>
        </authorList>
    </citation>
    <scope>NUCLEOTIDE SEQUENCE [LARGE SCALE GENOMIC DNA]</scope>
    <source>
        <strain evidence="12 13">W4I19-2</strain>
    </source>
</reference>
<dbReference type="Gene3D" id="1.20.5.1930">
    <property type="match status" value="1"/>
</dbReference>
<feature type="domain" description="Histidine kinase/HSP90-like ATPase" evidence="10">
    <location>
        <begin position="351"/>
        <end position="442"/>
    </location>
</feature>
<dbReference type="PANTHER" id="PTHR24421">
    <property type="entry name" value="NITRATE/NITRITE SENSOR PROTEIN NARX-RELATED"/>
    <property type="match status" value="1"/>
</dbReference>
<dbReference type="EMBL" id="JAUSYA010000001">
    <property type="protein sequence ID" value="MDQ0682029.1"/>
    <property type="molecule type" value="Genomic_DNA"/>
</dbReference>
<accession>A0ABU0PUF7</accession>
<gene>
    <name evidence="12" type="ORF">QFZ56_000992</name>
</gene>
<dbReference type="InterPro" id="IPR011712">
    <property type="entry name" value="Sig_transdc_His_kin_sub3_dim/P"/>
</dbReference>
<keyword evidence="9" id="KW-0812">Transmembrane</keyword>
<evidence type="ECO:0000256" key="1">
    <source>
        <dbReference type="ARBA" id="ARBA00000085"/>
    </source>
</evidence>
<protein>
    <recommendedName>
        <fullName evidence="2">histidine kinase</fullName>
        <ecNumber evidence="2">2.7.13.3</ecNumber>
    </recommendedName>
</protein>
<dbReference type="Pfam" id="PF07730">
    <property type="entry name" value="HisKA_3"/>
    <property type="match status" value="1"/>
</dbReference>
<comment type="catalytic activity">
    <reaction evidence="1">
        <text>ATP + protein L-histidine = ADP + protein N-phospho-L-histidine.</text>
        <dbReference type="EC" id="2.7.13.3"/>
    </reaction>
</comment>
<comment type="caution">
    <text evidence="12">The sequence shown here is derived from an EMBL/GenBank/DDBJ whole genome shotgun (WGS) entry which is preliminary data.</text>
</comment>
<dbReference type="InterPro" id="IPR003594">
    <property type="entry name" value="HATPase_dom"/>
</dbReference>
<evidence type="ECO:0000313" key="13">
    <source>
        <dbReference type="Proteomes" id="UP001243364"/>
    </source>
</evidence>
<evidence type="ECO:0000256" key="2">
    <source>
        <dbReference type="ARBA" id="ARBA00012438"/>
    </source>
</evidence>
<keyword evidence="9" id="KW-0472">Membrane</keyword>
<feature type="domain" description="Signal transduction histidine kinase subgroup 3 dimerisation and phosphoacceptor" evidence="11">
    <location>
        <begin position="241"/>
        <end position="306"/>
    </location>
</feature>
<evidence type="ECO:0000256" key="3">
    <source>
        <dbReference type="ARBA" id="ARBA00022553"/>
    </source>
</evidence>
<dbReference type="SUPFAM" id="SSF55874">
    <property type="entry name" value="ATPase domain of HSP90 chaperone/DNA topoisomerase II/histidine kinase"/>
    <property type="match status" value="1"/>
</dbReference>
<keyword evidence="13" id="KW-1185">Reference proteome</keyword>
<feature type="transmembrane region" description="Helical" evidence="9">
    <location>
        <begin position="64"/>
        <end position="83"/>
    </location>
</feature>
<keyword evidence="3" id="KW-0597">Phosphoprotein</keyword>
<sequence>MLSPGEAVFSGCMPFTFGLRGDRSARPDGRLWGPDIGHSAEAPGKRPFRILRGVNSESPLPGRALIAVGWIVLGLLGLLDVFANGVPDYHGTSLLPMMSGPLICVALLWPARRATVRVRAAVVAGGSLVLTTVIATLASPDSNGTFGLLESAALLVLLSRTVAAVPRTKTAAVAAAALAVAVMAMPLRSLPTDVHYGSDNSVTGSLLMTLAVGLALAWGLRAGLLEEQRARDIAAVRQRQRLELAHDLHDFVAHHVTGIVVQANAALLLQHTAPEQVGPLLENISRSGSETLDSMRRLVRVLREDDHQGIRPGEVWAEIARLVSAFAEDEAGVHFHVGAAAREVRLAPEVETSVHRVVQEALTNVRRHAYGAAVAVRVDLAGSRLRVEVHNTAPGGRHSGPVGGRGGFGLVGLRERVEAVEGTLTAVPTDDGGWRVTADFPVLAAVAGSPA</sequence>
<proteinExistence type="predicted"/>
<keyword evidence="6 12" id="KW-0418">Kinase</keyword>
<dbReference type="Gene3D" id="3.30.565.10">
    <property type="entry name" value="Histidine kinase-like ATPase, C-terminal domain"/>
    <property type="match status" value="1"/>
</dbReference>
<evidence type="ECO:0000256" key="9">
    <source>
        <dbReference type="SAM" id="Phobius"/>
    </source>
</evidence>